<evidence type="ECO:0000313" key="2">
    <source>
        <dbReference type="EMBL" id="MXU89344.1"/>
    </source>
</evidence>
<keyword evidence="1" id="KW-0732">Signal</keyword>
<feature type="signal peptide" evidence="1">
    <location>
        <begin position="1"/>
        <end position="23"/>
    </location>
</feature>
<feature type="chain" id="PRO_5025423711" evidence="1">
    <location>
        <begin position="24"/>
        <end position="107"/>
    </location>
</feature>
<organism evidence="2">
    <name type="scientific">Ixodes ricinus</name>
    <name type="common">Common tick</name>
    <name type="synonym">Acarus ricinus</name>
    <dbReference type="NCBI Taxonomy" id="34613"/>
    <lineage>
        <taxon>Eukaryota</taxon>
        <taxon>Metazoa</taxon>
        <taxon>Ecdysozoa</taxon>
        <taxon>Arthropoda</taxon>
        <taxon>Chelicerata</taxon>
        <taxon>Arachnida</taxon>
        <taxon>Acari</taxon>
        <taxon>Parasitiformes</taxon>
        <taxon>Ixodida</taxon>
        <taxon>Ixodoidea</taxon>
        <taxon>Ixodidae</taxon>
        <taxon>Ixodinae</taxon>
        <taxon>Ixodes</taxon>
    </lineage>
</organism>
<proteinExistence type="predicted"/>
<sequence>MLDCFVFHASVFVALCNVTATVSNHVVGLVVAGSISKVPYNTTSQFPVVAPVAACVRCSKVSSLRAFVAGSKVKATQSIMESGWYWPSYSAGMLSRKKIMLGRAVTP</sequence>
<dbReference type="AlphaFoldDB" id="A0A6B0UH22"/>
<name>A0A6B0UH22_IXORI</name>
<protein>
    <submittedName>
        <fullName evidence="2">Putative secreted protein</fullName>
    </submittedName>
</protein>
<reference evidence="2" key="1">
    <citation type="submission" date="2019-12" db="EMBL/GenBank/DDBJ databases">
        <title>An insight into the sialome of adult female Ixodes ricinus ticks feeding for 6 days.</title>
        <authorList>
            <person name="Perner J."/>
            <person name="Ribeiro J.M.C."/>
        </authorList>
    </citation>
    <scope>NUCLEOTIDE SEQUENCE</scope>
    <source>
        <strain evidence="2">Semi-engorged</strain>
        <tissue evidence="2">Salivary glands</tissue>
    </source>
</reference>
<accession>A0A6B0UH22</accession>
<evidence type="ECO:0000256" key="1">
    <source>
        <dbReference type="SAM" id="SignalP"/>
    </source>
</evidence>
<dbReference type="EMBL" id="GIFC01007261">
    <property type="protein sequence ID" value="MXU89344.1"/>
    <property type="molecule type" value="Transcribed_RNA"/>
</dbReference>